<dbReference type="EMBL" id="BAABJP010000063">
    <property type="protein sequence ID" value="GAA5175129.1"/>
    <property type="molecule type" value="Genomic_DNA"/>
</dbReference>
<dbReference type="RefSeq" id="WP_185063178.1">
    <property type="nucleotide sequence ID" value="NZ_BAABJP010000063.1"/>
</dbReference>
<dbReference type="Gene3D" id="1.10.260.40">
    <property type="entry name" value="lambda repressor-like DNA-binding domains"/>
    <property type="match status" value="1"/>
</dbReference>
<dbReference type="PROSITE" id="PS50943">
    <property type="entry name" value="HTH_CROC1"/>
    <property type="match status" value="1"/>
</dbReference>
<organism evidence="2 3">
    <name type="scientific">Pseudonocardia eucalypti</name>
    <dbReference type="NCBI Taxonomy" id="648755"/>
    <lineage>
        <taxon>Bacteria</taxon>
        <taxon>Bacillati</taxon>
        <taxon>Actinomycetota</taxon>
        <taxon>Actinomycetes</taxon>
        <taxon>Pseudonocardiales</taxon>
        <taxon>Pseudonocardiaceae</taxon>
        <taxon>Pseudonocardia</taxon>
    </lineage>
</organism>
<protein>
    <recommendedName>
        <fullName evidence="1">HTH cro/C1-type domain-containing protein</fullName>
    </recommendedName>
</protein>
<dbReference type="InterPro" id="IPR010982">
    <property type="entry name" value="Lambda_DNA-bd_dom_sf"/>
</dbReference>
<dbReference type="SMART" id="SM00530">
    <property type="entry name" value="HTH_XRE"/>
    <property type="match status" value="1"/>
</dbReference>
<evidence type="ECO:0000313" key="2">
    <source>
        <dbReference type="EMBL" id="GAA5175129.1"/>
    </source>
</evidence>
<dbReference type="Pfam" id="PF13560">
    <property type="entry name" value="HTH_31"/>
    <property type="match status" value="1"/>
</dbReference>
<gene>
    <name evidence="2" type="ORF">GCM10023321_80540</name>
</gene>
<name>A0ABP9RCI2_9PSEU</name>
<dbReference type="CDD" id="cd00093">
    <property type="entry name" value="HTH_XRE"/>
    <property type="match status" value="1"/>
</dbReference>
<accession>A0ABP9RCI2</accession>
<evidence type="ECO:0000313" key="3">
    <source>
        <dbReference type="Proteomes" id="UP001428817"/>
    </source>
</evidence>
<evidence type="ECO:0000259" key="1">
    <source>
        <dbReference type="PROSITE" id="PS50943"/>
    </source>
</evidence>
<feature type="domain" description="HTH cro/C1-type" evidence="1">
    <location>
        <begin position="11"/>
        <end position="65"/>
    </location>
</feature>
<dbReference type="InterPro" id="IPR001387">
    <property type="entry name" value="Cro/C1-type_HTH"/>
</dbReference>
<sequence length="403" mass="43570">MTETHSVGERVRTARKIVGLTQLQLANRAHLSLSLVKKVEQGTTPASPAFIAACARALGLGAGELTNQPQPLANRDEHRVHSVIPALRREIAAYLLPPAPGVNPRPVAELAKAVAHASVLRQSASLDQLGAELPPLLDELRAAAHHYEGVERERVYGLLAEAYAAAGQVAYKLGYADLSSLTTERVAWAARLSGDQLAMAAADFYRAGELIATAEWRGALDYLDTARNAIAARLRTQDEAALAMHGVLHAKSGLAAARAGDADLSDAHLAEARHAAQHVTPGSDYYRLAFDPDSANIWAVGLAVERRDGTEAVKRAAAIKEPFSPTTPRERVGHHWIDLARGLQLHGDRAGSLEALHRARRVSPLQTRYHPQVRETVATLAETDRRRTDSLSGFARWIGLTER</sequence>
<keyword evidence="3" id="KW-1185">Reference proteome</keyword>
<dbReference type="SUPFAM" id="SSF47413">
    <property type="entry name" value="lambda repressor-like DNA-binding domains"/>
    <property type="match status" value="1"/>
</dbReference>
<comment type="caution">
    <text evidence="2">The sequence shown here is derived from an EMBL/GenBank/DDBJ whole genome shotgun (WGS) entry which is preliminary data.</text>
</comment>
<reference evidence="3" key="1">
    <citation type="journal article" date="2019" name="Int. J. Syst. Evol. Microbiol.">
        <title>The Global Catalogue of Microorganisms (GCM) 10K type strain sequencing project: providing services to taxonomists for standard genome sequencing and annotation.</title>
        <authorList>
            <consortium name="The Broad Institute Genomics Platform"/>
            <consortium name="The Broad Institute Genome Sequencing Center for Infectious Disease"/>
            <person name="Wu L."/>
            <person name="Ma J."/>
        </authorList>
    </citation>
    <scope>NUCLEOTIDE SEQUENCE [LARGE SCALE GENOMIC DNA]</scope>
    <source>
        <strain evidence="3">JCM 18303</strain>
    </source>
</reference>
<proteinExistence type="predicted"/>
<dbReference type="Proteomes" id="UP001428817">
    <property type="component" value="Unassembled WGS sequence"/>
</dbReference>